<evidence type="ECO:0000256" key="14">
    <source>
        <dbReference type="ARBA" id="ARBA00034430"/>
    </source>
</evidence>
<dbReference type="PANTHER" id="PTHR10217:SF630">
    <property type="entry name" value="POTASSIUM VOLTAGE-GATED CHANNEL SUBFAMILY H MEMBER 4"/>
    <property type="match status" value="1"/>
</dbReference>
<keyword evidence="5 23" id="KW-0812">Transmembrane</keyword>
<evidence type="ECO:0000259" key="25">
    <source>
        <dbReference type="PROSITE" id="PS50112"/>
    </source>
</evidence>
<evidence type="ECO:0000259" key="24">
    <source>
        <dbReference type="PROSITE" id="PS50042"/>
    </source>
</evidence>
<dbReference type="FunFam" id="3.30.450.20:FF:000001">
    <property type="entry name" value="Potassium voltage-gated channel subfamily H member 7"/>
    <property type="match status" value="1"/>
</dbReference>
<dbReference type="FunFam" id="2.60.120.10:FF:000014">
    <property type="entry name" value="Potassium voltage-gated channel, subfamily H (Eag-related), member 4"/>
    <property type="match status" value="1"/>
</dbReference>
<evidence type="ECO:0000256" key="17">
    <source>
        <dbReference type="ARBA" id="ARBA00074373"/>
    </source>
</evidence>
<comment type="function">
    <text evidence="15">Pore-forming (alpha) subunit of a voltage-gated delayed rectifier. Activates at more negative voltages, exhibits fast prepulse-independent activation kinetics and deactivates much more slowly, but shows no inactivation.</text>
</comment>
<comment type="subunit">
    <text evidence="2">The potassium channel is probably composed of a homo- or heterotetrameric complex of pore-forming alpha subunits that can associate with modulating beta subunits.</text>
</comment>
<dbReference type="PRINTS" id="PR01463">
    <property type="entry name" value="EAGCHANLFMLY"/>
</dbReference>
<dbReference type="Gene3D" id="1.10.1200.260">
    <property type="match status" value="1"/>
</dbReference>
<dbReference type="Gene3D" id="2.60.120.10">
    <property type="entry name" value="Jelly Rolls"/>
    <property type="match status" value="1"/>
</dbReference>
<evidence type="ECO:0000256" key="7">
    <source>
        <dbReference type="ARBA" id="ARBA00022882"/>
    </source>
</evidence>
<dbReference type="InterPro" id="IPR035965">
    <property type="entry name" value="PAS-like_dom_sf"/>
</dbReference>
<feature type="transmembrane region" description="Helical" evidence="23">
    <location>
        <begin position="215"/>
        <end position="235"/>
    </location>
</feature>
<keyword evidence="11 23" id="KW-0472">Membrane</keyword>
<dbReference type="SUPFAM" id="SSF51206">
    <property type="entry name" value="cAMP-binding domain-like"/>
    <property type="match status" value="1"/>
</dbReference>
<feature type="region of interest" description="Disordered" evidence="22">
    <location>
        <begin position="746"/>
        <end position="766"/>
    </location>
</feature>
<dbReference type="SMART" id="SM00100">
    <property type="entry name" value="cNMP"/>
    <property type="match status" value="1"/>
</dbReference>
<dbReference type="PROSITE" id="PS50042">
    <property type="entry name" value="CNMP_BINDING_3"/>
    <property type="match status" value="1"/>
</dbReference>
<dbReference type="CDD" id="cd00038">
    <property type="entry name" value="CAP_ED"/>
    <property type="match status" value="1"/>
</dbReference>
<dbReference type="InterPro" id="IPR000700">
    <property type="entry name" value="PAS-assoc_C"/>
</dbReference>
<accession>A0AAQ5YQ11</accession>
<reference evidence="27" key="3">
    <citation type="submission" date="2025-09" db="UniProtKB">
        <authorList>
            <consortium name="Ensembl"/>
        </authorList>
    </citation>
    <scope>IDENTIFICATION</scope>
</reference>
<dbReference type="Pfam" id="PF00027">
    <property type="entry name" value="cNMP_binding"/>
    <property type="match status" value="1"/>
</dbReference>
<evidence type="ECO:0000256" key="23">
    <source>
        <dbReference type="SAM" id="Phobius"/>
    </source>
</evidence>
<dbReference type="Gene3D" id="3.30.450.20">
    <property type="entry name" value="PAS domain"/>
    <property type="match status" value="1"/>
</dbReference>
<keyword evidence="9 23" id="KW-1133">Transmembrane helix</keyword>
<feature type="region of interest" description="Disordered" evidence="22">
    <location>
        <begin position="670"/>
        <end position="705"/>
    </location>
</feature>
<evidence type="ECO:0000256" key="2">
    <source>
        <dbReference type="ARBA" id="ARBA00011552"/>
    </source>
</evidence>
<evidence type="ECO:0000256" key="21">
    <source>
        <dbReference type="ARBA" id="ARBA00083198"/>
    </source>
</evidence>
<evidence type="ECO:0000256" key="10">
    <source>
        <dbReference type="ARBA" id="ARBA00023065"/>
    </source>
</evidence>
<feature type="region of interest" description="Disordered" evidence="22">
    <location>
        <begin position="138"/>
        <end position="161"/>
    </location>
</feature>
<dbReference type="SUPFAM" id="SSF81324">
    <property type="entry name" value="Voltage-gated potassium channels"/>
    <property type="match status" value="1"/>
</dbReference>
<dbReference type="Pfam" id="PF00520">
    <property type="entry name" value="Ion_trans"/>
    <property type="match status" value="1"/>
</dbReference>
<dbReference type="Gene3D" id="1.10.287.70">
    <property type="match status" value="1"/>
</dbReference>
<feature type="transmembrane region" description="Helical" evidence="23">
    <location>
        <begin position="344"/>
        <end position="370"/>
    </location>
</feature>
<dbReference type="PROSITE" id="PS50112">
    <property type="entry name" value="PAS"/>
    <property type="match status" value="1"/>
</dbReference>
<feature type="domain" description="PAC" evidence="26">
    <location>
        <begin position="93"/>
        <end position="145"/>
    </location>
</feature>
<reference evidence="27 28" key="1">
    <citation type="submission" date="2022-01" db="EMBL/GenBank/DDBJ databases">
        <title>A chromosome-scale genome assembly of the false clownfish, Amphiprion ocellaris.</title>
        <authorList>
            <person name="Ryu T."/>
        </authorList>
    </citation>
    <scope>NUCLEOTIDE SEQUENCE [LARGE SCALE GENOMIC DNA]</scope>
</reference>
<sequence length="822" mass="93351">MPVMKGLLAPQNTFLDTIATRFDGTHSNFLLGNAQGHRGYPIVYCSDGFCELTGFTRTEVMQKNCSCRFLYGTDTSEHVAQQMEKALEGREEYQAEVHFYKKNGVAFWCLLDIVPIKNEKGEMVLFLFSFKDITDTYGKGHHNSKKEGKRRRKSSSHFSEARKRGRTMLYQLTSQFSRGGKRENMMDKPTIPEYKVAAVQKSRFILLHYSVSKALWDWLILLATFYVAVTVPYNVSFTPHDDAVTAARSTIVSDIAVEMLFIIDIILNFRTTYVSQSGQVVYEARSICIHYATTWFFVDLVAALPFDLLYAFNITVTSLVHLLKTVRLLRLLRLLQKLDRYSQYSAMVLTLLMSVFALLAHWMACIWYMIGRREIETNETWDIGWLHELGKRLDSPYINSTVGGPTVRSSYIAALYFTLSSLTSVGFGNVCANTDAEKIFSICTMLIGALMHAVVFGNVTAIIQRMYSRRSLYHTRMKDLKDFIRVHRLPQQLKQRMLEYFQTTWSVNNGIDANELLHDFPDELRADIAMHLNKDILQLPVFKGASRGCLRSLSLHIKTSFCVPGEYLIRQGDALHANYFVCSGSLEVLKDSMVLAILGKGDLIGSDLPGTDQVIKTNADVKALTYCDLQYISVRGLREVLELYPEYASVFASDIHNNLTYNLREGSQDEGLRRFSRSPRLPHESRLPSIVETKGDDSDDSFHLSPATRSRRNLLLPNFTSPVRRTSLGNLLGDELRQFNALRRCRSPNLSPSTSAQGESGAEQKPSKLLIPTVTCFGPPDLSPRYREKVELSVSLFFFSISFLFTREAELLINITACYCVE</sequence>
<keyword evidence="8" id="KW-0630">Potassium</keyword>
<keyword evidence="4" id="KW-0633">Potassium transport</keyword>
<dbReference type="InterPro" id="IPR018490">
    <property type="entry name" value="cNMP-bd_dom_sf"/>
</dbReference>
<dbReference type="InterPro" id="IPR000595">
    <property type="entry name" value="cNMP-bd_dom"/>
</dbReference>
<feature type="domain" description="PAS" evidence="25">
    <location>
        <begin position="14"/>
        <end position="90"/>
    </location>
</feature>
<dbReference type="InterPro" id="IPR003950">
    <property type="entry name" value="K_chnl_volt-dep_ELK"/>
</dbReference>
<evidence type="ECO:0000256" key="20">
    <source>
        <dbReference type="ARBA" id="ARBA00082973"/>
    </source>
</evidence>
<feature type="transmembrane region" description="Helical" evidence="23">
    <location>
        <begin position="300"/>
        <end position="323"/>
    </location>
</feature>
<dbReference type="FunFam" id="1.10.287.70:FF:000042">
    <property type="entry name" value="potassium voltage-gated channel subfamily H member 8"/>
    <property type="match status" value="1"/>
</dbReference>
<evidence type="ECO:0000256" key="13">
    <source>
        <dbReference type="ARBA" id="ARBA00023303"/>
    </source>
</evidence>
<evidence type="ECO:0000256" key="22">
    <source>
        <dbReference type="SAM" id="MobiDB-lite"/>
    </source>
</evidence>
<feature type="domain" description="Cyclic nucleotide-binding" evidence="24">
    <location>
        <begin position="541"/>
        <end position="641"/>
    </location>
</feature>
<name>A0AAQ5YQ11_AMPOC</name>
<evidence type="ECO:0000256" key="16">
    <source>
        <dbReference type="ARBA" id="ARBA00061598"/>
    </source>
</evidence>
<dbReference type="NCBIfam" id="TIGR00229">
    <property type="entry name" value="sensory_box"/>
    <property type="match status" value="1"/>
</dbReference>
<evidence type="ECO:0000256" key="6">
    <source>
        <dbReference type="ARBA" id="ARBA00022826"/>
    </source>
</evidence>
<evidence type="ECO:0000256" key="8">
    <source>
        <dbReference type="ARBA" id="ARBA00022958"/>
    </source>
</evidence>
<proteinExistence type="inferred from homology"/>
<comment type="subcellular location">
    <subcellularLocation>
        <location evidence="1">Membrane</location>
        <topology evidence="1">Multi-pass membrane protein</topology>
    </subcellularLocation>
</comment>
<keyword evidence="7" id="KW-0851">Voltage-gated channel</keyword>
<dbReference type="SUPFAM" id="SSF55785">
    <property type="entry name" value="PYP-like sensor domain (PAS domain)"/>
    <property type="match status" value="1"/>
</dbReference>
<dbReference type="SMART" id="SM00086">
    <property type="entry name" value="PAC"/>
    <property type="match status" value="1"/>
</dbReference>
<dbReference type="GO" id="GO:0005886">
    <property type="term" value="C:plasma membrane"/>
    <property type="evidence" value="ECO:0007669"/>
    <property type="project" value="TreeGrafter"/>
</dbReference>
<feature type="transmembrane region" description="Helical" evidence="23">
    <location>
        <begin position="411"/>
        <end position="432"/>
    </location>
</feature>
<dbReference type="InterPro" id="IPR014710">
    <property type="entry name" value="RmlC-like_jellyroll"/>
</dbReference>
<reference evidence="27" key="2">
    <citation type="submission" date="2025-08" db="UniProtKB">
        <authorList>
            <consortium name="Ensembl"/>
        </authorList>
    </citation>
    <scope>IDENTIFICATION</scope>
</reference>
<evidence type="ECO:0000256" key="1">
    <source>
        <dbReference type="ARBA" id="ARBA00004141"/>
    </source>
</evidence>
<evidence type="ECO:0000313" key="28">
    <source>
        <dbReference type="Proteomes" id="UP001501940"/>
    </source>
</evidence>
<evidence type="ECO:0000256" key="18">
    <source>
        <dbReference type="ARBA" id="ARBA00075970"/>
    </source>
</evidence>
<evidence type="ECO:0000313" key="27">
    <source>
        <dbReference type="Ensembl" id="ENSAOCP00000054912.1"/>
    </source>
</evidence>
<dbReference type="PROSITE" id="PS50113">
    <property type="entry name" value="PAC"/>
    <property type="match status" value="1"/>
</dbReference>
<evidence type="ECO:0000256" key="4">
    <source>
        <dbReference type="ARBA" id="ARBA00022538"/>
    </source>
</evidence>
<keyword evidence="6" id="KW-0631">Potassium channel</keyword>
<dbReference type="AlphaFoldDB" id="A0AAQ5YQ11"/>
<evidence type="ECO:0000256" key="12">
    <source>
        <dbReference type="ARBA" id="ARBA00023180"/>
    </source>
</evidence>
<dbReference type="Proteomes" id="UP001501940">
    <property type="component" value="Chromosome 18"/>
</dbReference>
<keyword evidence="10" id="KW-0406">Ion transport</keyword>
<comment type="similarity">
    <text evidence="16">Belongs to the potassium channel family. H (Eag) (TC 1.A.1.20) subfamily. Kv12.3/KCNH4 sub-subfamily.</text>
</comment>
<dbReference type="InterPro" id="IPR003938">
    <property type="entry name" value="K_chnl_volt-dep_EAG/ELK/ERG"/>
</dbReference>
<dbReference type="GO" id="GO:0042391">
    <property type="term" value="P:regulation of membrane potential"/>
    <property type="evidence" value="ECO:0007669"/>
    <property type="project" value="TreeGrafter"/>
</dbReference>
<evidence type="ECO:0000256" key="11">
    <source>
        <dbReference type="ARBA" id="ARBA00023136"/>
    </source>
</evidence>
<keyword evidence="3" id="KW-0813">Transport</keyword>
<dbReference type="Ensembl" id="ENSAOCT00000069268.1">
    <property type="protein sequence ID" value="ENSAOCP00000054912.1"/>
    <property type="gene ID" value="ENSAOCG00000023067.2"/>
</dbReference>
<dbReference type="FunFam" id="1.10.1200.260:FF:000002">
    <property type="entry name" value="Potassium voltage-gated channel subfamily H member 8"/>
    <property type="match status" value="1"/>
</dbReference>
<dbReference type="InterPro" id="IPR000014">
    <property type="entry name" value="PAS"/>
</dbReference>
<evidence type="ECO:0000259" key="26">
    <source>
        <dbReference type="PROSITE" id="PS50113"/>
    </source>
</evidence>
<organism evidence="27 28">
    <name type="scientific">Amphiprion ocellaris</name>
    <name type="common">Clown anemonefish</name>
    <dbReference type="NCBI Taxonomy" id="80972"/>
    <lineage>
        <taxon>Eukaryota</taxon>
        <taxon>Metazoa</taxon>
        <taxon>Chordata</taxon>
        <taxon>Craniata</taxon>
        <taxon>Vertebrata</taxon>
        <taxon>Euteleostomi</taxon>
        <taxon>Actinopterygii</taxon>
        <taxon>Neopterygii</taxon>
        <taxon>Teleostei</taxon>
        <taxon>Neoteleostei</taxon>
        <taxon>Acanthomorphata</taxon>
        <taxon>Ovalentaria</taxon>
        <taxon>Pomacentridae</taxon>
        <taxon>Amphiprion</taxon>
    </lineage>
</organism>
<dbReference type="Pfam" id="PF13426">
    <property type="entry name" value="PAS_9"/>
    <property type="match status" value="1"/>
</dbReference>
<feature type="transmembrane region" description="Helical" evidence="23">
    <location>
        <begin position="439"/>
        <end position="463"/>
    </location>
</feature>
<keyword evidence="13" id="KW-0407">Ion channel</keyword>
<dbReference type="PANTHER" id="PTHR10217">
    <property type="entry name" value="VOLTAGE AND LIGAND GATED POTASSIUM CHANNEL"/>
    <property type="match status" value="1"/>
</dbReference>
<dbReference type="InterPro" id="IPR001610">
    <property type="entry name" value="PAC"/>
</dbReference>
<dbReference type="InterPro" id="IPR050818">
    <property type="entry name" value="KCNH_animal-type"/>
</dbReference>
<evidence type="ECO:0000256" key="3">
    <source>
        <dbReference type="ARBA" id="ARBA00022448"/>
    </source>
</evidence>
<evidence type="ECO:0000256" key="9">
    <source>
        <dbReference type="ARBA" id="ARBA00022989"/>
    </source>
</evidence>
<feature type="compositionally biased region" description="Basic and acidic residues" evidence="22">
    <location>
        <begin position="693"/>
        <end position="702"/>
    </location>
</feature>
<keyword evidence="28" id="KW-1185">Reference proteome</keyword>
<dbReference type="GO" id="GO:0005249">
    <property type="term" value="F:voltage-gated potassium channel activity"/>
    <property type="evidence" value="ECO:0007669"/>
    <property type="project" value="InterPro"/>
</dbReference>
<dbReference type="PRINTS" id="PR01465">
    <property type="entry name" value="ELKCHANNEL"/>
</dbReference>
<dbReference type="GeneTree" id="ENSGT00940000156363"/>
<evidence type="ECO:0000256" key="15">
    <source>
        <dbReference type="ARBA" id="ARBA00058898"/>
    </source>
</evidence>
<comment type="catalytic activity">
    <reaction evidence="14">
        <text>K(+)(in) = K(+)(out)</text>
        <dbReference type="Rhea" id="RHEA:29463"/>
        <dbReference type="ChEBI" id="CHEBI:29103"/>
    </reaction>
</comment>
<protein>
    <recommendedName>
        <fullName evidence="17">Voltage-gated delayed rectifier potassium channel KCNH4</fullName>
    </recommendedName>
    <alternativeName>
        <fullName evidence="21">Brain-specific eag-like channel 2</fullName>
    </alternativeName>
    <alternativeName>
        <fullName evidence="19">Ether-a-go-go-like potassium channel 1</fullName>
    </alternativeName>
    <alternativeName>
        <fullName evidence="18">Potassium voltage-gated channel subfamily H member 4</fullName>
    </alternativeName>
    <alternativeName>
        <fullName evidence="20">Voltage-gated potassium channel subunit Kv12.3</fullName>
    </alternativeName>
</protein>
<feature type="compositionally biased region" description="Polar residues" evidence="22">
    <location>
        <begin position="748"/>
        <end position="758"/>
    </location>
</feature>
<evidence type="ECO:0000256" key="19">
    <source>
        <dbReference type="ARBA" id="ARBA00076367"/>
    </source>
</evidence>
<evidence type="ECO:0000256" key="5">
    <source>
        <dbReference type="ARBA" id="ARBA00022692"/>
    </source>
</evidence>
<dbReference type="InterPro" id="IPR005821">
    <property type="entry name" value="Ion_trans_dom"/>
</dbReference>
<dbReference type="GO" id="GO:0034702">
    <property type="term" value="C:monoatomic ion channel complex"/>
    <property type="evidence" value="ECO:0007669"/>
    <property type="project" value="UniProtKB-KW"/>
</dbReference>
<keyword evidence="12" id="KW-0325">Glycoprotein</keyword>
<feature type="compositionally biased region" description="Basic residues" evidence="22">
    <location>
        <begin position="139"/>
        <end position="155"/>
    </location>
</feature>
<dbReference type="CDD" id="cd00130">
    <property type="entry name" value="PAS"/>
    <property type="match status" value="1"/>
</dbReference>